<organism evidence="1 2">
    <name type="scientific">Naganishia adeliensis</name>
    <dbReference type="NCBI Taxonomy" id="92952"/>
    <lineage>
        <taxon>Eukaryota</taxon>
        <taxon>Fungi</taxon>
        <taxon>Dikarya</taxon>
        <taxon>Basidiomycota</taxon>
        <taxon>Agaricomycotina</taxon>
        <taxon>Tremellomycetes</taxon>
        <taxon>Filobasidiales</taxon>
        <taxon>Filobasidiaceae</taxon>
        <taxon>Naganishia</taxon>
    </lineage>
</organism>
<evidence type="ECO:0000313" key="1">
    <source>
        <dbReference type="EMBL" id="KAJ9091987.1"/>
    </source>
</evidence>
<evidence type="ECO:0000313" key="2">
    <source>
        <dbReference type="Proteomes" id="UP001230649"/>
    </source>
</evidence>
<proteinExistence type="predicted"/>
<comment type="caution">
    <text evidence="1">The sequence shown here is derived from an EMBL/GenBank/DDBJ whole genome shotgun (WGS) entry which is preliminary data.</text>
</comment>
<keyword evidence="2" id="KW-1185">Reference proteome</keyword>
<accession>A0ACC2UYD9</accession>
<dbReference type="Proteomes" id="UP001230649">
    <property type="component" value="Unassembled WGS sequence"/>
</dbReference>
<sequence>MIPQAHNNYAARRRDHQNREWAEDLVASLGDSEVSIRDMWLPTEVWAVVAEILVGDAEVSTLAQLNVVNQEIHHGTLPVLFETVKFKTVDKFERSVRLSSPRAWMYTRFLFVDEAVYPLLRLHQRYSRELIDPSSSEPLDLLWSFPRLVIFGLGKRIEKAEYRVYQSREKPLHITLYRPVSLPDLIHVCLPVHGGGYENIRTLSFFGCFYHRLKKGQALPQIDFDIVRDIVGLTIKPGAYITRPAYTRDMRMWRPTKDGPDFELEIQGEGDEPGLEETVKMALAHLKVFMEWKKEAAYGREKQFFIALDVKVRTTITRAEMERWITSLADIYLSRWTGTENTRRERFVEIFGSAPPDFQHPTLLNFYENAEIPPSRRNHYCAGYGAILSADCETEEPQRGHRVFTATIEEMVFDRPAEDDSGEVDSHNVWEREYVWPIE</sequence>
<protein>
    <submittedName>
        <fullName evidence="1">Uncharacterized protein</fullName>
    </submittedName>
</protein>
<gene>
    <name evidence="1" type="ORF">QFC20_007498</name>
</gene>
<reference evidence="1" key="1">
    <citation type="submission" date="2023-04" db="EMBL/GenBank/DDBJ databases">
        <title>Draft Genome sequencing of Naganishia species isolated from polar environments using Oxford Nanopore Technology.</title>
        <authorList>
            <person name="Leo P."/>
            <person name="Venkateswaran K."/>
        </authorList>
    </citation>
    <scope>NUCLEOTIDE SEQUENCE</scope>
    <source>
        <strain evidence="1">MNA-CCFEE 5262</strain>
    </source>
</reference>
<dbReference type="EMBL" id="JASBWS010000186">
    <property type="protein sequence ID" value="KAJ9091987.1"/>
    <property type="molecule type" value="Genomic_DNA"/>
</dbReference>
<name>A0ACC2UYD9_9TREE</name>